<dbReference type="PROSITE" id="PS50005">
    <property type="entry name" value="TPR"/>
    <property type="match status" value="1"/>
</dbReference>
<name>A0ABP7QMX5_9SPHI</name>
<comment type="caution">
    <text evidence="2">The sequence shown here is derived from an EMBL/GenBank/DDBJ whole genome shotgun (WGS) entry which is preliminary data.</text>
</comment>
<evidence type="ECO:0000256" key="1">
    <source>
        <dbReference type="PROSITE-ProRule" id="PRU00339"/>
    </source>
</evidence>
<feature type="repeat" description="TPR" evidence="1">
    <location>
        <begin position="129"/>
        <end position="162"/>
    </location>
</feature>
<gene>
    <name evidence="2" type="ORF">GCM10022210_41640</name>
</gene>
<dbReference type="SUPFAM" id="SSF48452">
    <property type="entry name" value="TPR-like"/>
    <property type="match status" value="1"/>
</dbReference>
<dbReference type="InterPro" id="IPR011990">
    <property type="entry name" value="TPR-like_helical_dom_sf"/>
</dbReference>
<dbReference type="InterPro" id="IPR019734">
    <property type="entry name" value="TPR_rpt"/>
</dbReference>
<evidence type="ECO:0000313" key="3">
    <source>
        <dbReference type="Proteomes" id="UP001500742"/>
    </source>
</evidence>
<sequence>MTKHLNHKGIIVLIALLFSVKTYGNINAIDFTKVNTPANLKANVKFLQDHLGLYDHWVHEWKAGTRKDDVITSLSALYDGLDKQQDKNVETYLLLGDIAHYLYNIELEPCYKKALDNYTSATQLAPTDYRTFWFLGNHYALSAQPEKSIETYQLALNIKPQNISGHFWFDYAFATLTAGMPSTAKFAVSQSIKLFGHANDVSKATLQSLNASLKQPPKDTSLLAKDIWSLAGKQGGKYIIANRLIGTRMATDSTWGVSTNSYENQVTAISFKPTTIISKISNKPIDYSILVMAKIPKSGQSLSDFMSVFVKPEYKTKPVHLTDKYKDCITYEITDPDVYQNIGGGHMYMMAIARDEPENPGMLLESATGNLNHGEAGKINYYNIGQTYSRLKGKLYYIVLLDSCGYIHDESLSVFKDFIENGLVIE</sequence>
<proteinExistence type="predicted"/>
<dbReference type="Proteomes" id="UP001500742">
    <property type="component" value="Unassembled WGS sequence"/>
</dbReference>
<organism evidence="2 3">
    <name type="scientific">Mucilaginibacter dorajii</name>
    <dbReference type="NCBI Taxonomy" id="692994"/>
    <lineage>
        <taxon>Bacteria</taxon>
        <taxon>Pseudomonadati</taxon>
        <taxon>Bacteroidota</taxon>
        <taxon>Sphingobacteriia</taxon>
        <taxon>Sphingobacteriales</taxon>
        <taxon>Sphingobacteriaceae</taxon>
        <taxon>Mucilaginibacter</taxon>
    </lineage>
</organism>
<dbReference type="EMBL" id="BAAAZC010000028">
    <property type="protein sequence ID" value="GAA3985206.1"/>
    <property type="molecule type" value="Genomic_DNA"/>
</dbReference>
<evidence type="ECO:0000313" key="2">
    <source>
        <dbReference type="EMBL" id="GAA3985206.1"/>
    </source>
</evidence>
<keyword evidence="1" id="KW-0802">TPR repeat</keyword>
<reference evidence="3" key="1">
    <citation type="journal article" date="2019" name="Int. J. Syst. Evol. Microbiol.">
        <title>The Global Catalogue of Microorganisms (GCM) 10K type strain sequencing project: providing services to taxonomists for standard genome sequencing and annotation.</title>
        <authorList>
            <consortium name="The Broad Institute Genomics Platform"/>
            <consortium name="The Broad Institute Genome Sequencing Center for Infectious Disease"/>
            <person name="Wu L."/>
            <person name="Ma J."/>
        </authorList>
    </citation>
    <scope>NUCLEOTIDE SEQUENCE [LARGE SCALE GENOMIC DNA]</scope>
    <source>
        <strain evidence="3">JCM 16601</strain>
    </source>
</reference>
<protein>
    <recommendedName>
        <fullName evidence="4">Tetratricopeptide repeat protein</fullName>
    </recommendedName>
</protein>
<accession>A0ABP7QMX5</accession>
<dbReference type="Gene3D" id="1.25.40.10">
    <property type="entry name" value="Tetratricopeptide repeat domain"/>
    <property type="match status" value="1"/>
</dbReference>
<keyword evidence="3" id="KW-1185">Reference proteome</keyword>
<evidence type="ECO:0008006" key="4">
    <source>
        <dbReference type="Google" id="ProtNLM"/>
    </source>
</evidence>